<dbReference type="Gene3D" id="6.10.10.10">
    <property type="entry name" value="Flagellar export chaperone, C-terminal domain"/>
    <property type="match status" value="1"/>
</dbReference>
<keyword evidence="8" id="KW-0966">Cell projection</keyword>
<evidence type="ECO:0000256" key="5">
    <source>
        <dbReference type="RuleBase" id="RU362073"/>
    </source>
</evidence>
<dbReference type="EMBL" id="AKRT01000117">
    <property type="protein sequence ID" value="EIR23421.1"/>
    <property type="molecule type" value="Genomic_DNA"/>
</dbReference>
<evidence type="ECO:0000259" key="6">
    <source>
        <dbReference type="Pfam" id="PF00669"/>
    </source>
</evidence>
<evidence type="ECO:0000256" key="3">
    <source>
        <dbReference type="ARBA" id="ARBA00022525"/>
    </source>
</evidence>
<feature type="domain" description="Flagellin C-terminal" evidence="7">
    <location>
        <begin position="324"/>
        <end position="401"/>
    </location>
</feature>
<dbReference type="PRINTS" id="PR00207">
    <property type="entry name" value="FLAGELLIN"/>
</dbReference>
<dbReference type="InterPro" id="IPR001029">
    <property type="entry name" value="Flagellin_N"/>
</dbReference>
<dbReference type="SUPFAM" id="SSF64518">
    <property type="entry name" value="Phase 1 flagellin"/>
    <property type="match status" value="1"/>
</dbReference>
<evidence type="ECO:0000256" key="1">
    <source>
        <dbReference type="ARBA" id="ARBA00002270"/>
    </source>
</evidence>
<dbReference type="Gene3D" id="1.20.1330.10">
    <property type="entry name" value="f41 fragment of flagellin, N-terminal domain"/>
    <property type="match status" value="1"/>
</dbReference>
<keyword evidence="3 5" id="KW-0964">Secreted</keyword>
<dbReference type="InterPro" id="IPR042187">
    <property type="entry name" value="Flagellin_C_sub2"/>
</dbReference>
<evidence type="ECO:0000313" key="9">
    <source>
        <dbReference type="Proteomes" id="UP000003231"/>
    </source>
</evidence>
<name>A0AB72ZRF2_YERPE</name>
<dbReference type="PANTHER" id="PTHR42792">
    <property type="entry name" value="FLAGELLIN"/>
    <property type="match status" value="1"/>
</dbReference>
<organism evidence="8 9">
    <name type="scientific">Yersinia pestis PY-08</name>
    <dbReference type="NCBI Taxonomy" id="992134"/>
    <lineage>
        <taxon>Bacteria</taxon>
        <taxon>Pseudomonadati</taxon>
        <taxon>Pseudomonadota</taxon>
        <taxon>Gammaproteobacteria</taxon>
        <taxon>Enterobacterales</taxon>
        <taxon>Yersiniaceae</taxon>
        <taxon>Yersinia</taxon>
    </lineage>
</organism>
<dbReference type="GO" id="GO:0005198">
    <property type="term" value="F:structural molecule activity"/>
    <property type="evidence" value="ECO:0007669"/>
    <property type="project" value="UniProtKB-UniRule"/>
</dbReference>
<comment type="similarity">
    <text evidence="2 5">Belongs to the bacterial flagellin family.</text>
</comment>
<evidence type="ECO:0000256" key="2">
    <source>
        <dbReference type="ARBA" id="ARBA00005709"/>
    </source>
</evidence>
<dbReference type="PANTHER" id="PTHR42792:SF2">
    <property type="entry name" value="FLAGELLIN"/>
    <property type="match status" value="1"/>
</dbReference>
<keyword evidence="4 5" id="KW-0975">Bacterial flagellum</keyword>
<dbReference type="RefSeq" id="WP_002213753.1">
    <property type="nucleotide sequence ID" value="NZ_AKRT01000117.1"/>
</dbReference>
<evidence type="ECO:0000313" key="8">
    <source>
        <dbReference type="EMBL" id="EIR23421.1"/>
    </source>
</evidence>
<comment type="subcellular location">
    <subcellularLocation>
        <location evidence="5">Secreted</location>
    </subcellularLocation>
    <subcellularLocation>
        <location evidence="5">Bacterial flagellum</location>
    </subcellularLocation>
</comment>
<sequence>MSLSIHTNASAKTAINSLSNEGLANAKSSQRLSTGFRINSPADNAAGLQITNRMEKFLNSAGQAKQNIQESIAMLQIADGGLAESVKTLNAMKKLATQAANDTNSAADREAIQKEFSELGKELQNALNNTEYNSEKLFADGGKMRKELNFQSGTDAESSLKLDLNSVIAELTESVTKPGLKANSGGTAEEKELARLEGLAKDAKSTAATTKSAETTLLVDDATGKGGKGGKGGNASIDIIIPAHKDTTGKDVAEKKIASGTAITPANITSMADAKAYWDKQEIETPKAVNEYVVKHSADSGVMNMQLADKDLAMKADKKLSDVIDAYGAFRATLGANQNRLQSSSNNLDNMISNTAQALGSIKDTDFADEMKNHAQSEMLMQSSVMMLKKANAATQLISTLLQG</sequence>
<dbReference type="InterPro" id="IPR046358">
    <property type="entry name" value="Flagellin_C"/>
</dbReference>
<dbReference type="Pfam" id="PF00669">
    <property type="entry name" value="Flagellin_N"/>
    <property type="match status" value="1"/>
</dbReference>
<dbReference type="GeneID" id="57973889"/>
<reference evidence="8 9" key="1">
    <citation type="submission" date="2012-05" db="EMBL/GenBank/DDBJ databases">
        <title>Genome sequence of Yersinia Pestis PY-08.</title>
        <authorList>
            <person name="Santana-Cruz I."/>
            <person name="Sengamalay N."/>
            <person name="McCracken C."/>
            <person name="Daugherty S.C."/>
            <person name="Maroo A."/>
            <person name="Vara P.G."/>
            <person name="Tallon L.J."/>
            <person name="Sadzewicz L."/>
            <person name="Vinetz J.M."/>
            <person name="Cespedes Zambrano M.J."/>
            <person name="Fraser-Liggett C.M."/>
            <person name="Tettelin H."/>
        </authorList>
    </citation>
    <scope>NUCLEOTIDE SEQUENCE [LARGE SCALE GENOMIC DNA]</scope>
    <source>
        <strain evidence="8 9">PY-08</strain>
    </source>
</reference>
<evidence type="ECO:0000256" key="4">
    <source>
        <dbReference type="ARBA" id="ARBA00023143"/>
    </source>
</evidence>
<dbReference type="Pfam" id="PF00700">
    <property type="entry name" value="Flagellin_C"/>
    <property type="match status" value="1"/>
</dbReference>
<comment type="function">
    <text evidence="1 5">Flagellin is the subunit protein which polymerizes to form the filaments of bacterial flagella.</text>
</comment>
<dbReference type="Proteomes" id="UP000003231">
    <property type="component" value="Unassembled WGS sequence"/>
</dbReference>
<dbReference type="GO" id="GO:0005576">
    <property type="term" value="C:extracellular region"/>
    <property type="evidence" value="ECO:0007669"/>
    <property type="project" value="UniProtKB-SubCell"/>
</dbReference>
<comment type="caution">
    <text evidence="8">The sequence shown here is derived from an EMBL/GenBank/DDBJ whole genome shotgun (WGS) entry which is preliminary data.</text>
</comment>
<evidence type="ECO:0000259" key="7">
    <source>
        <dbReference type="Pfam" id="PF00700"/>
    </source>
</evidence>
<dbReference type="AlphaFoldDB" id="A0AB72ZRF2"/>
<dbReference type="InterPro" id="IPR001492">
    <property type="entry name" value="Flagellin"/>
</dbReference>
<dbReference type="Gene3D" id="3.30.70.2120">
    <property type="match status" value="1"/>
</dbReference>
<proteinExistence type="inferred from homology"/>
<keyword evidence="8" id="KW-0282">Flagellum</keyword>
<keyword evidence="8" id="KW-0969">Cilium</keyword>
<feature type="domain" description="Flagellin N-terminal" evidence="6">
    <location>
        <begin position="5"/>
        <end position="140"/>
    </location>
</feature>
<protein>
    <recommendedName>
        <fullName evidence="5">Flagellin</fullName>
    </recommendedName>
</protein>
<accession>A0AB72ZRF2</accession>
<dbReference type="GO" id="GO:0009288">
    <property type="term" value="C:bacterial-type flagellum"/>
    <property type="evidence" value="ECO:0007669"/>
    <property type="project" value="UniProtKB-SubCell"/>
</dbReference>
<gene>
    <name evidence="8" type="ORF">YPPY08_0949</name>
</gene>